<dbReference type="AlphaFoldDB" id="A0A6P4BPK5"/>
<accession>A0A6P4BPK5</accession>
<evidence type="ECO:0000259" key="1">
    <source>
        <dbReference type="Pfam" id="PF10551"/>
    </source>
</evidence>
<dbReference type="KEGG" id="adu:107470847"/>
<reference evidence="2" key="1">
    <citation type="journal article" date="2016" name="Nat. Genet.">
        <title>The genome sequences of Arachis duranensis and Arachis ipaensis, the diploid ancestors of cultivated peanut.</title>
        <authorList>
            <person name="Bertioli D.J."/>
            <person name="Cannon S.B."/>
            <person name="Froenicke L."/>
            <person name="Huang G."/>
            <person name="Farmer A.D."/>
            <person name="Cannon E.K."/>
            <person name="Liu X."/>
            <person name="Gao D."/>
            <person name="Clevenger J."/>
            <person name="Dash S."/>
            <person name="Ren L."/>
            <person name="Moretzsohn M.C."/>
            <person name="Shirasawa K."/>
            <person name="Huang W."/>
            <person name="Vidigal B."/>
            <person name="Abernathy B."/>
            <person name="Chu Y."/>
            <person name="Niederhuth C.E."/>
            <person name="Umale P."/>
            <person name="Araujo A.C."/>
            <person name="Kozik A."/>
            <person name="Kim K.D."/>
            <person name="Burow M.D."/>
            <person name="Varshney R.K."/>
            <person name="Wang X."/>
            <person name="Zhang X."/>
            <person name="Barkley N."/>
            <person name="Guimaraes P.M."/>
            <person name="Isobe S."/>
            <person name="Guo B."/>
            <person name="Liao B."/>
            <person name="Stalker H.T."/>
            <person name="Schmitz R.J."/>
            <person name="Scheffler B.E."/>
            <person name="Leal-Bertioli S.C."/>
            <person name="Xun X."/>
            <person name="Jackson S.A."/>
            <person name="Michelmore R."/>
            <person name="Ozias-Akins P."/>
        </authorList>
    </citation>
    <scope>NUCLEOTIDE SEQUENCE [LARGE SCALE GENOMIC DNA]</scope>
    <source>
        <strain evidence="2">cv. V14167</strain>
    </source>
</reference>
<name>A0A6P4BPK5_ARADU</name>
<keyword evidence="2" id="KW-1185">Reference proteome</keyword>
<dbReference type="InterPro" id="IPR018289">
    <property type="entry name" value="MULE_transposase_dom"/>
</dbReference>
<feature type="domain" description="MULE transposase" evidence="1">
    <location>
        <begin position="158"/>
        <end position="206"/>
    </location>
</feature>
<dbReference type="GeneID" id="107470847"/>
<sequence>MKFNIKQDFIEAVRKFTIQEGMQIKWRTNERYRARTIYKNRAANRKWLAGKLIKMLRKYLNLKHGEIATYFKRRCDLNLNKSSLTRAFIDAQNVVYGDAVAQYLRLRDYAETLLKSNSGSTIKIGVSLQLDSDPIFEKIYVYFDKCKKGFKAGCQPLINLDGAFLKTQFEGQILSIVGQDANNHVYIIAWAIVKIEKRENWRWFLELLVDDVGEPNHR</sequence>
<dbReference type="Proteomes" id="UP000515211">
    <property type="component" value="Chromosome 10"/>
</dbReference>
<dbReference type="PANTHER" id="PTHR31973">
    <property type="entry name" value="POLYPROTEIN, PUTATIVE-RELATED"/>
    <property type="match status" value="1"/>
</dbReference>
<dbReference type="RefSeq" id="XP_015945755.1">
    <property type="nucleotide sequence ID" value="XM_016090269.1"/>
</dbReference>
<dbReference type="Pfam" id="PF10551">
    <property type="entry name" value="MULE"/>
    <property type="match status" value="1"/>
</dbReference>
<evidence type="ECO:0000313" key="2">
    <source>
        <dbReference type="Proteomes" id="UP000515211"/>
    </source>
</evidence>
<protein>
    <submittedName>
        <fullName evidence="3">Uncharacterized protein LOC107470847</fullName>
    </submittedName>
</protein>
<reference evidence="3" key="2">
    <citation type="submission" date="2025-08" db="UniProtKB">
        <authorList>
            <consortium name="RefSeq"/>
        </authorList>
    </citation>
    <scope>IDENTIFICATION</scope>
    <source>
        <tissue evidence="3">Whole plant</tissue>
    </source>
</reference>
<organism evidence="2 3">
    <name type="scientific">Arachis duranensis</name>
    <name type="common">Wild peanut</name>
    <dbReference type="NCBI Taxonomy" id="130453"/>
    <lineage>
        <taxon>Eukaryota</taxon>
        <taxon>Viridiplantae</taxon>
        <taxon>Streptophyta</taxon>
        <taxon>Embryophyta</taxon>
        <taxon>Tracheophyta</taxon>
        <taxon>Spermatophyta</taxon>
        <taxon>Magnoliopsida</taxon>
        <taxon>eudicotyledons</taxon>
        <taxon>Gunneridae</taxon>
        <taxon>Pentapetalae</taxon>
        <taxon>rosids</taxon>
        <taxon>fabids</taxon>
        <taxon>Fabales</taxon>
        <taxon>Fabaceae</taxon>
        <taxon>Papilionoideae</taxon>
        <taxon>50 kb inversion clade</taxon>
        <taxon>dalbergioids sensu lato</taxon>
        <taxon>Dalbergieae</taxon>
        <taxon>Pterocarpus clade</taxon>
        <taxon>Arachis</taxon>
    </lineage>
</organism>
<evidence type="ECO:0000313" key="3">
    <source>
        <dbReference type="RefSeq" id="XP_015945755.1"/>
    </source>
</evidence>
<dbReference type="PANTHER" id="PTHR31973:SF187">
    <property type="entry name" value="MUTATOR TRANSPOSASE MUDRA PROTEIN"/>
    <property type="match status" value="1"/>
</dbReference>
<gene>
    <name evidence="3" type="primary">LOC107470847</name>
</gene>
<proteinExistence type="predicted"/>